<protein>
    <submittedName>
        <fullName evidence="3">DUF6491 family protein</fullName>
    </submittedName>
</protein>
<keyword evidence="2" id="KW-0732">Signal</keyword>
<feature type="region of interest" description="Disordered" evidence="1">
    <location>
        <begin position="136"/>
        <end position="158"/>
    </location>
</feature>
<dbReference type="RefSeq" id="WP_280575627.1">
    <property type="nucleotide sequence ID" value="NZ_JARXRM010000044.1"/>
</dbReference>
<reference evidence="3 4" key="1">
    <citation type="submission" date="2023-04" db="EMBL/GenBank/DDBJ databases">
        <title>Luteimonas endophyticus RD2P54.</title>
        <authorList>
            <person name="Sun J.-Q."/>
        </authorList>
    </citation>
    <scope>NUCLEOTIDE SEQUENCE [LARGE SCALE GENOMIC DNA]</scope>
    <source>
        <strain evidence="3 4">RD2P54</strain>
    </source>
</reference>
<feature type="chain" id="PRO_5045407868" evidence="2">
    <location>
        <begin position="25"/>
        <end position="158"/>
    </location>
</feature>
<evidence type="ECO:0000313" key="3">
    <source>
        <dbReference type="EMBL" id="MDH5824316.1"/>
    </source>
</evidence>
<proteinExistence type="predicted"/>
<evidence type="ECO:0000256" key="2">
    <source>
        <dbReference type="SAM" id="SignalP"/>
    </source>
</evidence>
<dbReference type="EMBL" id="JARXRM010000044">
    <property type="protein sequence ID" value="MDH5824316.1"/>
    <property type="molecule type" value="Genomic_DNA"/>
</dbReference>
<dbReference type="Pfam" id="PF20101">
    <property type="entry name" value="DUF6491"/>
    <property type="match status" value="1"/>
</dbReference>
<dbReference type="Proteomes" id="UP001156940">
    <property type="component" value="Unassembled WGS sequence"/>
</dbReference>
<keyword evidence="4" id="KW-1185">Reference proteome</keyword>
<evidence type="ECO:0000256" key="1">
    <source>
        <dbReference type="SAM" id="MobiDB-lite"/>
    </source>
</evidence>
<accession>A0ABT6JBZ1</accession>
<sequence length="158" mass="17141">MKSITPFKSLLPVLLAALGLAACASTGMRDAEKLEMYRDHAGEPVPDFRFFGQINGWTPLGDSAVAVWTRPREAWLLELHGPCPDLPFAHAISLTSNMNRVHARFDKVVALGGSSIEIPCTIREIRPLDVGAIREAERQNREEGAGERAQPGPAPSGT</sequence>
<dbReference type="InterPro" id="IPR045500">
    <property type="entry name" value="DUF6491"/>
</dbReference>
<name>A0ABT6JBZ1_9GAMM</name>
<dbReference type="PROSITE" id="PS51257">
    <property type="entry name" value="PROKAR_LIPOPROTEIN"/>
    <property type="match status" value="1"/>
</dbReference>
<organism evidence="3 4">
    <name type="scientific">Luteimonas endophytica</name>
    <dbReference type="NCBI Taxonomy" id="3042023"/>
    <lineage>
        <taxon>Bacteria</taxon>
        <taxon>Pseudomonadati</taxon>
        <taxon>Pseudomonadota</taxon>
        <taxon>Gammaproteobacteria</taxon>
        <taxon>Lysobacterales</taxon>
        <taxon>Lysobacteraceae</taxon>
        <taxon>Luteimonas</taxon>
    </lineage>
</organism>
<feature type="compositionally biased region" description="Basic and acidic residues" evidence="1">
    <location>
        <begin position="136"/>
        <end position="146"/>
    </location>
</feature>
<gene>
    <name evidence="3" type="ORF">QFW77_15165</name>
</gene>
<evidence type="ECO:0000313" key="4">
    <source>
        <dbReference type="Proteomes" id="UP001156940"/>
    </source>
</evidence>
<feature type="signal peptide" evidence="2">
    <location>
        <begin position="1"/>
        <end position="24"/>
    </location>
</feature>
<comment type="caution">
    <text evidence="3">The sequence shown here is derived from an EMBL/GenBank/DDBJ whole genome shotgun (WGS) entry which is preliminary data.</text>
</comment>